<accession>A0A2U8UJ92</accession>
<proteinExistence type="predicted"/>
<organism evidence="1 2">
    <name type="scientific">Microbacterium phage Martin</name>
    <dbReference type="NCBI Taxonomy" id="2182355"/>
    <lineage>
        <taxon>Viruses</taxon>
        <taxon>Duplodnaviria</taxon>
        <taxon>Heunggongvirae</taxon>
        <taxon>Uroviricota</taxon>
        <taxon>Caudoviricetes</taxon>
        <taxon>Ilzatvirus</taxon>
        <taxon>Ilzatvirus teagan</taxon>
    </lineage>
</organism>
<protein>
    <submittedName>
        <fullName evidence="1">Uncharacterized protein</fullName>
    </submittedName>
</protein>
<evidence type="ECO:0000313" key="2">
    <source>
        <dbReference type="Proteomes" id="UP000246723"/>
    </source>
</evidence>
<dbReference type="Proteomes" id="UP000246723">
    <property type="component" value="Segment"/>
</dbReference>
<gene>
    <name evidence="1" type="primary">31</name>
    <name evidence="1" type="ORF">PBI_MARTIN_31</name>
</gene>
<reference evidence="1 2" key="1">
    <citation type="submission" date="2018-03" db="EMBL/GenBank/DDBJ databases">
        <authorList>
            <person name="Zack K.M."/>
            <person name="Garlena R.A."/>
            <person name="Russell D.A."/>
            <person name="Pope W.H."/>
            <person name="Jacobs-Sera D."/>
            <person name="Hatfull G.F."/>
        </authorList>
    </citation>
    <scope>NUCLEOTIDE SEQUENCE [LARGE SCALE GENOMIC DNA]</scope>
</reference>
<sequence>MSVTLQQLVKMTPEQREARLRGIDEPTRVKLLLQCAEIIAALSNEDLRKPRG</sequence>
<evidence type="ECO:0000313" key="1">
    <source>
        <dbReference type="EMBL" id="AWN03745.1"/>
    </source>
</evidence>
<name>A0A2U8UJ92_9CAUD</name>
<dbReference type="EMBL" id="MH153805">
    <property type="protein sequence ID" value="AWN03745.1"/>
    <property type="molecule type" value="Genomic_DNA"/>
</dbReference>